<dbReference type="Pfam" id="PF00691">
    <property type="entry name" value="OmpA"/>
    <property type="match status" value="1"/>
</dbReference>
<gene>
    <name evidence="4" type="ORF">OLMES_4184</name>
</gene>
<feature type="coiled-coil region" evidence="2">
    <location>
        <begin position="25"/>
        <end position="73"/>
    </location>
</feature>
<dbReference type="CDD" id="cd07185">
    <property type="entry name" value="OmpA_C-like"/>
    <property type="match status" value="1"/>
</dbReference>
<dbReference type="AlphaFoldDB" id="A0A1Y0ID72"/>
<dbReference type="InterPro" id="IPR050330">
    <property type="entry name" value="Bact_OuterMem_StrucFunc"/>
</dbReference>
<dbReference type="PANTHER" id="PTHR30329">
    <property type="entry name" value="STATOR ELEMENT OF FLAGELLAR MOTOR COMPLEX"/>
    <property type="match status" value="1"/>
</dbReference>
<dbReference type="Gene3D" id="3.30.1330.60">
    <property type="entry name" value="OmpA-like domain"/>
    <property type="match status" value="1"/>
</dbReference>
<organism evidence="4 5">
    <name type="scientific">Oleiphilus messinensis</name>
    <dbReference type="NCBI Taxonomy" id="141451"/>
    <lineage>
        <taxon>Bacteria</taxon>
        <taxon>Pseudomonadati</taxon>
        <taxon>Pseudomonadota</taxon>
        <taxon>Gammaproteobacteria</taxon>
        <taxon>Oceanospirillales</taxon>
        <taxon>Oleiphilaceae</taxon>
        <taxon>Oleiphilus</taxon>
    </lineage>
</organism>
<accession>A0A1Y0ID72</accession>
<evidence type="ECO:0000259" key="3">
    <source>
        <dbReference type="PROSITE" id="PS51123"/>
    </source>
</evidence>
<name>A0A1Y0ID72_9GAMM</name>
<evidence type="ECO:0000313" key="5">
    <source>
        <dbReference type="Proteomes" id="UP000196027"/>
    </source>
</evidence>
<dbReference type="GO" id="GO:0016020">
    <property type="term" value="C:membrane"/>
    <property type="evidence" value="ECO:0007669"/>
    <property type="project" value="UniProtKB-UniRule"/>
</dbReference>
<keyword evidence="1" id="KW-0472">Membrane</keyword>
<dbReference type="KEGG" id="ome:OLMES_4184"/>
<dbReference type="InterPro" id="IPR006665">
    <property type="entry name" value="OmpA-like"/>
</dbReference>
<sequence>MKKVFAVVTAGALFQLTGCVSQSTYDDALSQNQSLEAQLQAQTENNSSLRNTQKELTEEIAALREKQEILQANNALAVSEKAALEAKLTAKEDSMSNKLAELRSTFSQELEENSIKIEMLRNDIKVDLSDDILYASGQAELTEKGKEVIKKVAAQLANSPYIIRVIGNTDNIPITGRLANRYPSNWDLAAARAVGVVRLLQSEGVEPEKVEAVSRGEYYPVAENDSDEGRAKNRRTEILLRVQ</sequence>
<keyword evidence="2" id="KW-0175">Coiled coil</keyword>
<dbReference type="PANTHER" id="PTHR30329:SF21">
    <property type="entry name" value="LIPOPROTEIN YIAD-RELATED"/>
    <property type="match status" value="1"/>
</dbReference>
<evidence type="ECO:0000313" key="4">
    <source>
        <dbReference type="EMBL" id="ARU58200.1"/>
    </source>
</evidence>
<dbReference type="SUPFAM" id="SSF103088">
    <property type="entry name" value="OmpA-like"/>
    <property type="match status" value="1"/>
</dbReference>
<protein>
    <submittedName>
        <fullName evidence="4">OmpA family outer membrane lipoprotein</fullName>
    </submittedName>
</protein>
<dbReference type="RefSeq" id="WP_087463004.1">
    <property type="nucleotide sequence ID" value="NZ_CP021425.1"/>
</dbReference>
<reference evidence="4 5" key="1">
    <citation type="submission" date="2017-05" db="EMBL/GenBank/DDBJ databases">
        <title>Genomic insights into alkan degradation activity of Oleiphilus messinensis.</title>
        <authorList>
            <person name="Kozyavkin S.A."/>
            <person name="Slesarev A.I."/>
            <person name="Golyshin P.N."/>
            <person name="Korzhenkov A."/>
            <person name="Golyshina O.N."/>
            <person name="Toshchakov S.V."/>
        </authorList>
    </citation>
    <scope>NUCLEOTIDE SEQUENCE [LARGE SCALE GENOMIC DNA]</scope>
    <source>
        <strain evidence="4 5">ME102</strain>
    </source>
</reference>
<evidence type="ECO:0000256" key="2">
    <source>
        <dbReference type="SAM" id="Coils"/>
    </source>
</evidence>
<dbReference type="InterPro" id="IPR036737">
    <property type="entry name" value="OmpA-like_sf"/>
</dbReference>
<dbReference type="Proteomes" id="UP000196027">
    <property type="component" value="Chromosome"/>
</dbReference>
<proteinExistence type="predicted"/>
<dbReference type="OrthoDB" id="9815217at2"/>
<keyword evidence="4" id="KW-0449">Lipoprotein</keyword>
<keyword evidence="5" id="KW-1185">Reference proteome</keyword>
<evidence type="ECO:0000256" key="1">
    <source>
        <dbReference type="PROSITE-ProRule" id="PRU00473"/>
    </source>
</evidence>
<dbReference type="PROSITE" id="PS51123">
    <property type="entry name" value="OMPA_2"/>
    <property type="match status" value="1"/>
</dbReference>
<dbReference type="EMBL" id="CP021425">
    <property type="protein sequence ID" value="ARU58200.1"/>
    <property type="molecule type" value="Genomic_DNA"/>
</dbReference>
<feature type="domain" description="OmpA-like" evidence="3">
    <location>
        <begin position="121"/>
        <end position="243"/>
    </location>
</feature>